<name>A0A0G0MHW2_9BACT</name>
<evidence type="ECO:0000256" key="6">
    <source>
        <dbReference type="ARBA" id="ARBA00022840"/>
    </source>
</evidence>
<dbReference type="GO" id="GO:0005737">
    <property type="term" value="C:cytoplasm"/>
    <property type="evidence" value="ECO:0007669"/>
    <property type="project" value="InterPro"/>
</dbReference>
<dbReference type="PRINTS" id="PR00980">
    <property type="entry name" value="TRNASYNTHALA"/>
</dbReference>
<dbReference type="GO" id="GO:0004813">
    <property type="term" value="F:alanine-tRNA ligase activity"/>
    <property type="evidence" value="ECO:0007669"/>
    <property type="project" value="UniProtKB-EC"/>
</dbReference>
<accession>A0A0G0MHW2</accession>
<evidence type="ECO:0000256" key="2">
    <source>
        <dbReference type="ARBA" id="ARBA00013168"/>
    </source>
</evidence>
<dbReference type="InterPro" id="IPR050058">
    <property type="entry name" value="Ala-tRNA_ligase"/>
</dbReference>
<evidence type="ECO:0000256" key="5">
    <source>
        <dbReference type="ARBA" id="ARBA00022741"/>
    </source>
</evidence>
<dbReference type="PROSITE" id="PS50860">
    <property type="entry name" value="AA_TRNA_LIGASE_II_ALA"/>
    <property type="match status" value="1"/>
</dbReference>
<dbReference type="InterPro" id="IPR045864">
    <property type="entry name" value="aa-tRNA-synth_II/BPL/LPL"/>
</dbReference>
<evidence type="ECO:0000259" key="10">
    <source>
        <dbReference type="PROSITE" id="PS50860"/>
    </source>
</evidence>
<evidence type="ECO:0000256" key="3">
    <source>
        <dbReference type="ARBA" id="ARBA00022555"/>
    </source>
</evidence>
<keyword evidence="8" id="KW-0648">Protein biosynthesis</keyword>
<dbReference type="EC" id="6.1.1.7" evidence="2"/>
<dbReference type="Pfam" id="PF01411">
    <property type="entry name" value="tRNA-synt_2c"/>
    <property type="match status" value="2"/>
</dbReference>
<protein>
    <recommendedName>
        <fullName evidence="2">alanine--tRNA ligase</fullName>
        <ecNumber evidence="2">6.1.1.7</ecNumber>
    </recommendedName>
</protein>
<dbReference type="SUPFAM" id="SSF55681">
    <property type="entry name" value="Class II aaRS and biotin synthetases"/>
    <property type="match status" value="1"/>
</dbReference>
<evidence type="ECO:0000313" key="11">
    <source>
        <dbReference type="EMBL" id="KKQ99970.1"/>
    </source>
</evidence>
<dbReference type="SUPFAM" id="SSF101353">
    <property type="entry name" value="Putative anticodon-binding domain of alanyl-tRNA synthetase (AlaRS)"/>
    <property type="match status" value="1"/>
</dbReference>
<evidence type="ECO:0000256" key="1">
    <source>
        <dbReference type="ARBA" id="ARBA00008226"/>
    </source>
</evidence>
<dbReference type="InterPro" id="IPR018165">
    <property type="entry name" value="Ala-tRNA-synth_IIc_core"/>
</dbReference>
<keyword evidence="3" id="KW-0820">tRNA-binding</keyword>
<gene>
    <name evidence="11" type="ORF">UT24_C0019G0010</name>
</gene>
<feature type="domain" description="Alanyl-transfer RNA synthetases family profile" evidence="10">
    <location>
        <begin position="1"/>
        <end position="234"/>
    </location>
</feature>
<proteinExistence type="inferred from homology"/>
<evidence type="ECO:0000256" key="9">
    <source>
        <dbReference type="ARBA" id="ARBA00023146"/>
    </source>
</evidence>
<keyword evidence="5" id="KW-0547">Nucleotide-binding</keyword>
<comment type="similarity">
    <text evidence="1">Belongs to the class-II aminoacyl-tRNA synthetase family.</text>
</comment>
<dbReference type="EMBL" id="LBWB01000019">
    <property type="protein sequence ID" value="KKQ99970.1"/>
    <property type="molecule type" value="Genomic_DNA"/>
</dbReference>
<dbReference type="GO" id="GO:0005524">
    <property type="term" value="F:ATP binding"/>
    <property type="evidence" value="ECO:0007669"/>
    <property type="project" value="UniProtKB-KW"/>
</dbReference>
<dbReference type="InterPro" id="IPR018162">
    <property type="entry name" value="Ala-tRNA-ligase_IIc_anticod-bd"/>
</dbReference>
<dbReference type="PANTHER" id="PTHR11777:SF9">
    <property type="entry name" value="ALANINE--TRNA LIGASE, CYTOPLASMIC"/>
    <property type="match status" value="1"/>
</dbReference>
<dbReference type="InterPro" id="IPR002318">
    <property type="entry name" value="Ala-tRNA-lgiase_IIc"/>
</dbReference>
<dbReference type="PANTHER" id="PTHR11777">
    <property type="entry name" value="ALANYL-TRNA SYNTHETASE"/>
    <property type="match status" value="1"/>
</dbReference>
<reference evidence="11 12" key="1">
    <citation type="journal article" date="2015" name="Nature">
        <title>rRNA introns, odd ribosomes, and small enigmatic genomes across a large radiation of phyla.</title>
        <authorList>
            <person name="Brown C.T."/>
            <person name="Hug L.A."/>
            <person name="Thomas B.C."/>
            <person name="Sharon I."/>
            <person name="Castelle C.J."/>
            <person name="Singh A."/>
            <person name="Wilkins M.J."/>
            <person name="Williams K.H."/>
            <person name="Banfield J.F."/>
        </authorList>
    </citation>
    <scope>NUCLEOTIDE SEQUENCE [LARGE SCALE GENOMIC DNA]</scope>
</reference>
<organism evidence="11 12">
    <name type="scientific">Candidatus Woesebacteria bacterium GW2011_GWB1_39_12</name>
    <dbReference type="NCBI Taxonomy" id="1618574"/>
    <lineage>
        <taxon>Bacteria</taxon>
        <taxon>Candidatus Woeseibacteriota</taxon>
    </lineage>
</organism>
<comment type="caution">
    <text evidence="11">The sequence shown here is derived from an EMBL/GenBank/DDBJ whole genome shotgun (WGS) entry which is preliminary data.</text>
</comment>
<dbReference type="STRING" id="1618574.UT24_C0019G0010"/>
<keyword evidence="4" id="KW-0436">Ligase</keyword>
<keyword evidence="7" id="KW-0694">RNA-binding</keyword>
<dbReference type="AlphaFoldDB" id="A0A0G0MHW2"/>
<dbReference type="GO" id="GO:0002161">
    <property type="term" value="F:aminoacyl-tRNA deacylase activity"/>
    <property type="evidence" value="ECO:0007669"/>
    <property type="project" value="TreeGrafter"/>
</dbReference>
<dbReference type="GO" id="GO:0006419">
    <property type="term" value="P:alanyl-tRNA aminoacylation"/>
    <property type="evidence" value="ECO:0007669"/>
    <property type="project" value="InterPro"/>
</dbReference>
<dbReference type="Gene3D" id="3.30.930.10">
    <property type="entry name" value="Bira Bifunctional Protein, Domain 2"/>
    <property type="match status" value="1"/>
</dbReference>
<dbReference type="GO" id="GO:0000049">
    <property type="term" value="F:tRNA binding"/>
    <property type="evidence" value="ECO:0007669"/>
    <property type="project" value="UniProtKB-KW"/>
</dbReference>
<evidence type="ECO:0000256" key="7">
    <source>
        <dbReference type="ARBA" id="ARBA00022884"/>
    </source>
</evidence>
<dbReference type="PATRIC" id="fig|1618574.4.peg.1354"/>
<keyword evidence="9 11" id="KW-0030">Aminoacyl-tRNA synthetase</keyword>
<evidence type="ECO:0000256" key="8">
    <source>
        <dbReference type="ARBA" id="ARBA00022917"/>
    </source>
</evidence>
<keyword evidence="6" id="KW-0067">ATP-binding</keyword>
<dbReference type="InterPro" id="IPR018164">
    <property type="entry name" value="Ala-tRNA-synth_IIc_N"/>
</dbReference>
<dbReference type="Proteomes" id="UP000033881">
    <property type="component" value="Unassembled WGS sequence"/>
</dbReference>
<sequence length="294" mass="34347">MDVMRKRFGEHDIELIIDNNIVPNDETTLFVCSGMQQLKSKFLDPDQTKIGTLQSCVRTNDIDLIGDGSHLSYFQMLGNFSFGRNDYHESVEMWHQIVNDLGIEIDHITIHPSKQQHRKMWSKFGYSIVEDDECVWSDGNIGGFCCEMFSGGLEIGNLVNTMQHSTDVGFGLERLLQVVESKSRIDETSLFDQSLRPILRDHVRFLTICYENKIEPGNKKRNYVVRRLLRKCLRIDSGLSGFIFDDWISSEKQLLEERLKLGRRLIRKHRDKDDQWWWESCGLLPEEVKELKEK</sequence>
<evidence type="ECO:0000313" key="12">
    <source>
        <dbReference type="Proteomes" id="UP000033881"/>
    </source>
</evidence>
<evidence type="ECO:0000256" key="4">
    <source>
        <dbReference type="ARBA" id="ARBA00022598"/>
    </source>
</evidence>